<dbReference type="GeneTree" id="ENSGT01150000286974"/>
<dbReference type="Proteomes" id="UP000694425">
    <property type="component" value="Unplaced"/>
</dbReference>
<dbReference type="Gene3D" id="2.60.40.10">
    <property type="entry name" value="Immunoglobulins"/>
    <property type="match status" value="5"/>
</dbReference>
<dbReference type="InterPro" id="IPR007110">
    <property type="entry name" value="Ig-like_dom"/>
</dbReference>
<evidence type="ECO:0000313" key="9">
    <source>
        <dbReference type="Ensembl" id="ENSNVIP00000017398.1"/>
    </source>
</evidence>
<keyword evidence="1 7" id="KW-0732">Signal</keyword>
<evidence type="ECO:0000256" key="5">
    <source>
        <dbReference type="ARBA" id="ARBA00023319"/>
    </source>
</evidence>
<evidence type="ECO:0000256" key="3">
    <source>
        <dbReference type="ARBA" id="ARBA00023157"/>
    </source>
</evidence>
<evidence type="ECO:0000313" key="10">
    <source>
        <dbReference type="Proteomes" id="UP000694425"/>
    </source>
</evidence>
<dbReference type="GO" id="GO:0002764">
    <property type="term" value="P:immune response-regulating signaling pathway"/>
    <property type="evidence" value="ECO:0007669"/>
    <property type="project" value="TreeGrafter"/>
</dbReference>
<gene>
    <name evidence="9" type="primary">A1BG</name>
</gene>
<dbReference type="GO" id="GO:0005576">
    <property type="term" value="C:extracellular region"/>
    <property type="evidence" value="ECO:0007669"/>
    <property type="project" value="Ensembl"/>
</dbReference>
<reference evidence="9" key="1">
    <citation type="submission" date="2025-08" db="UniProtKB">
        <authorList>
            <consortium name="Ensembl"/>
        </authorList>
    </citation>
    <scope>IDENTIFICATION</scope>
</reference>
<dbReference type="AlphaFoldDB" id="A0A8C7B1P5"/>
<keyword evidence="4" id="KW-0325">Glycoprotein</keyword>
<evidence type="ECO:0000256" key="2">
    <source>
        <dbReference type="ARBA" id="ARBA00022737"/>
    </source>
</evidence>
<proteinExistence type="predicted"/>
<dbReference type="SMART" id="SM00408">
    <property type="entry name" value="IGc2"/>
    <property type="match status" value="3"/>
</dbReference>
<sequence length="568" mass="61736">MSTLGAFLMLWGEVAGAAFPWGRREEKGQEWGPDLWAEAESLLKPWAGLTLVCQARLKTLNFELLKDGVTQELVHLDLPTMEHRFPLGAVTSDTQGLYRCRSGLKSGWTQLSNLLEVTGAESLSPPLLSPEPVSWITRGLKTKLVCRGGFRGVTFLLRREGDDQFLEVAEAPKDIETTFTVLHPGNYSCSYKTHEAGTPSEPSATVTVEELAGQRSGGLAEGVFLRNSPKVGGGTGVTLLCVAPLSGVEFQLRQSEKELLVPRGSTSPDRVFFQVNPVALGNGGLYTCRYRLHGEQIWSLDSAPVELLLSDETLPAPELSAEPAMLHPAPGALVQLRCRAPRAGLRFALMREDAERRVYRILSPAGTEATFELRDVSVVDSANYSCVYVDTASPFEGSAPSAHLELRVDGTPPRPQLRPLWSGAVVPGRDAILRCEGQLPEVTFELLRAGEEEPIARLWSSHPSADLVVTYVGPKHAGNYSCRYRWWSPKPFVSKLSDPVELQVAGELFLWFCELGSSFLPLPRLCPLPGRPFPAPPPNTLVSVASLLGLRGKLKAGKGPGAESGLVS</sequence>
<keyword evidence="5" id="KW-0393">Immunoglobulin domain</keyword>
<evidence type="ECO:0000256" key="1">
    <source>
        <dbReference type="ARBA" id="ARBA00022729"/>
    </source>
</evidence>
<dbReference type="Ensembl" id="ENSNVIT00000020278.1">
    <property type="protein sequence ID" value="ENSNVIP00000017398.1"/>
    <property type="gene ID" value="ENSNVIG00000013590.1"/>
</dbReference>
<dbReference type="PROSITE" id="PS50835">
    <property type="entry name" value="IG_LIKE"/>
    <property type="match status" value="2"/>
</dbReference>
<dbReference type="InterPro" id="IPR003599">
    <property type="entry name" value="Ig_sub"/>
</dbReference>
<dbReference type="GO" id="GO:0005886">
    <property type="term" value="C:plasma membrane"/>
    <property type="evidence" value="ECO:0007669"/>
    <property type="project" value="TreeGrafter"/>
</dbReference>
<evidence type="ECO:0000259" key="8">
    <source>
        <dbReference type="PROSITE" id="PS50835"/>
    </source>
</evidence>
<organism evidence="9 10">
    <name type="scientific">Neovison vison</name>
    <name type="common">American mink</name>
    <name type="synonym">Mustela vison</name>
    <dbReference type="NCBI Taxonomy" id="452646"/>
    <lineage>
        <taxon>Eukaryota</taxon>
        <taxon>Metazoa</taxon>
        <taxon>Chordata</taxon>
        <taxon>Craniata</taxon>
        <taxon>Vertebrata</taxon>
        <taxon>Euteleostomi</taxon>
        <taxon>Mammalia</taxon>
        <taxon>Eutheria</taxon>
        <taxon>Laurasiatheria</taxon>
        <taxon>Carnivora</taxon>
        <taxon>Caniformia</taxon>
        <taxon>Musteloidea</taxon>
        <taxon>Mustelidae</taxon>
        <taxon>Mustelinae</taxon>
        <taxon>Neogale</taxon>
    </lineage>
</organism>
<dbReference type="InterPro" id="IPR003598">
    <property type="entry name" value="Ig_sub2"/>
</dbReference>
<dbReference type="PANTHER" id="PTHR11738">
    <property type="entry name" value="MHC CLASS I NK CELL RECEPTOR"/>
    <property type="match status" value="1"/>
</dbReference>
<name>A0A8C7B1P5_NEOVI</name>
<dbReference type="SUPFAM" id="SSF48726">
    <property type="entry name" value="Immunoglobulin"/>
    <property type="match status" value="5"/>
</dbReference>
<feature type="domain" description="Ig-like" evidence="8">
    <location>
        <begin position="413"/>
        <end position="483"/>
    </location>
</feature>
<keyword evidence="2" id="KW-0677">Repeat</keyword>
<feature type="chain" id="PRO_5034311757" evidence="7">
    <location>
        <begin position="17"/>
        <end position="568"/>
    </location>
</feature>
<feature type="domain" description="Ig-like" evidence="8">
    <location>
        <begin position="317"/>
        <end position="386"/>
    </location>
</feature>
<protein>
    <submittedName>
        <fullName evidence="9">Alpha-1-B glycoprotein</fullName>
    </submittedName>
</protein>
<dbReference type="SMART" id="SM00409">
    <property type="entry name" value="IG"/>
    <property type="match status" value="3"/>
</dbReference>
<reference evidence="9" key="2">
    <citation type="submission" date="2025-09" db="UniProtKB">
        <authorList>
            <consortium name="Ensembl"/>
        </authorList>
    </citation>
    <scope>IDENTIFICATION</scope>
</reference>
<evidence type="ECO:0000256" key="4">
    <source>
        <dbReference type="ARBA" id="ARBA00023180"/>
    </source>
</evidence>
<dbReference type="InterPro" id="IPR013783">
    <property type="entry name" value="Ig-like_fold"/>
</dbReference>
<evidence type="ECO:0000256" key="6">
    <source>
        <dbReference type="PIRSR" id="PIRSR001979-1"/>
    </source>
</evidence>
<keyword evidence="10" id="KW-1185">Reference proteome</keyword>
<dbReference type="PIRSF" id="PIRSF001979">
    <property type="entry name" value="Alpha_1B_glycoprot_prd"/>
    <property type="match status" value="1"/>
</dbReference>
<dbReference type="PANTHER" id="PTHR11738:SF184">
    <property type="entry name" value="ALPHA-1B-GLYCOPROTEIN"/>
    <property type="match status" value="1"/>
</dbReference>
<dbReference type="InterPro" id="IPR050412">
    <property type="entry name" value="Ig-like_Receptors_ImmuneReg"/>
</dbReference>
<feature type="signal peptide" evidence="7">
    <location>
        <begin position="1"/>
        <end position="16"/>
    </location>
</feature>
<dbReference type="FunFam" id="2.60.40.10:FF:000033">
    <property type="entry name" value="Killer cell immunoglobulin-like receptor"/>
    <property type="match status" value="3"/>
</dbReference>
<feature type="disulfide bond" evidence="6">
    <location>
        <begin position="146"/>
        <end position="189"/>
    </location>
</feature>
<accession>A0A8C7B1P5</accession>
<dbReference type="InterPro" id="IPR036179">
    <property type="entry name" value="Ig-like_dom_sf"/>
</dbReference>
<feature type="disulfide bond" evidence="6">
    <location>
        <begin position="53"/>
        <end position="100"/>
    </location>
</feature>
<keyword evidence="3 6" id="KW-1015">Disulfide bond</keyword>
<dbReference type="InterPro" id="IPR016332">
    <property type="entry name" value="A1B_glyco/leuk_Ig-like_rcpt"/>
</dbReference>
<evidence type="ECO:0000256" key="7">
    <source>
        <dbReference type="SAM" id="SignalP"/>
    </source>
</evidence>